<evidence type="ECO:0000259" key="1">
    <source>
        <dbReference type="PROSITE" id="PS50404"/>
    </source>
</evidence>
<dbReference type="OrthoDB" id="414243at2759"/>
<feature type="domain" description="GST N-terminal" evidence="1">
    <location>
        <begin position="1"/>
        <end position="92"/>
    </location>
</feature>
<reference evidence="2 3" key="1">
    <citation type="submission" date="2019-07" db="EMBL/GenBank/DDBJ databases">
        <title>Rhodotorula toruloides NBRC10032 genome sequencing.</title>
        <authorList>
            <person name="Shida Y."/>
            <person name="Takaku H."/>
            <person name="Ogasawara W."/>
            <person name="Mori K."/>
        </authorList>
    </citation>
    <scope>NUCLEOTIDE SEQUENCE [LARGE SCALE GENOMIC DNA]</scope>
    <source>
        <strain evidence="2 3">NBRC10032</strain>
    </source>
</reference>
<keyword evidence="2" id="KW-0808">Transferase</keyword>
<name>A0A511KI69_RHOTO</name>
<evidence type="ECO:0000313" key="3">
    <source>
        <dbReference type="Proteomes" id="UP000321518"/>
    </source>
</evidence>
<dbReference type="InterPro" id="IPR004045">
    <property type="entry name" value="Glutathione_S-Trfase_N"/>
</dbReference>
<evidence type="ECO:0000313" key="2">
    <source>
        <dbReference type="EMBL" id="GEM10079.1"/>
    </source>
</evidence>
<dbReference type="InterPro" id="IPR050213">
    <property type="entry name" value="GST_superfamily"/>
</dbReference>
<dbReference type="GO" id="GO:0004364">
    <property type="term" value="F:glutathione transferase activity"/>
    <property type="evidence" value="ECO:0007669"/>
    <property type="project" value="TreeGrafter"/>
</dbReference>
<dbReference type="Gene3D" id="3.40.30.10">
    <property type="entry name" value="Glutaredoxin"/>
    <property type="match status" value="1"/>
</dbReference>
<dbReference type="Proteomes" id="UP000321518">
    <property type="component" value="Unassembled WGS sequence"/>
</dbReference>
<dbReference type="GO" id="GO:0006749">
    <property type="term" value="P:glutathione metabolic process"/>
    <property type="evidence" value="ECO:0007669"/>
    <property type="project" value="TreeGrafter"/>
</dbReference>
<dbReference type="PANTHER" id="PTHR11571">
    <property type="entry name" value="GLUTATHIONE S-TRANSFERASE"/>
    <property type="match status" value="1"/>
</dbReference>
<dbReference type="EMBL" id="BJWK01000010">
    <property type="protein sequence ID" value="GEM10079.1"/>
    <property type="molecule type" value="Genomic_DNA"/>
</dbReference>
<proteinExistence type="predicted"/>
<comment type="caution">
    <text evidence="2">The sequence shown here is derived from an EMBL/GenBank/DDBJ whole genome shotgun (WGS) entry which is preliminary data.</text>
</comment>
<organism evidence="2 3">
    <name type="scientific">Rhodotorula toruloides</name>
    <name type="common">Yeast</name>
    <name type="synonym">Rhodosporidium toruloides</name>
    <dbReference type="NCBI Taxonomy" id="5286"/>
    <lineage>
        <taxon>Eukaryota</taxon>
        <taxon>Fungi</taxon>
        <taxon>Dikarya</taxon>
        <taxon>Basidiomycota</taxon>
        <taxon>Pucciniomycotina</taxon>
        <taxon>Microbotryomycetes</taxon>
        <taxon>Sporidiobolales</taxon>
        <taxon>Sporidiobolaceae</taxon>
        <taxon>Rhodotorula</taxon>
    </lineage>
</organism>
<dbReference type="InterPro" id="IPR036249">
    <property type="entry name" value="Thioredoxin-like_sf"/>
</dbReference>
<gene>
    <name evidence="2" type="ORF">Rt10032_c10g4096</name>
</gene>
<dbReference type="PROSITE" id="PS50404">
    <property type="entry name" value="GST_NTER"/>
    <property type="match status" value="1"/>
</dbReference>
<protein>
    <submittedName>
        <fullName evidence="2">Glutathione S-transferase</fullName>
    </submittedName>
</protein>
<sequence length="266" mass="30017">MELVYWAGIRGLAYPIQLFLESHSIEYTYTPIKYDRNTWPVDKRAGKLDLKEIPFQCLPVLKVKDEESGETVALGETHAILRYLEAKYGRQQELSLITQARVDALFSHAEFFVERTFYRSASPTWLDPPKRDETIADVYMPFLRSMEHALQDEKTVEALWHKSGDGLRPSAAACFVAAAFTMLTDIMPFSFARSSTLKSKKNGGQANKTLASQFPACDQLVTDVEACPGVQKWFEGVTDEWSLSPPFAAHLVREAAERWDKVGAGQ</sequence>
<accession>A0A511KI69</accession>
<dbReference type="Gene3D" id="1.20.1050.10">
    <property type="match status" value="1"/>
</dbReference>
<dbReference type="SUPFAM" id="SSF52833">
    <property type="entry name" value="Thioredoxin-like"/>
    <property type="match status" value="1"/>
</dbReference>
<dbReference type="AlphaFoldDB" id="A0A511KI69"/>